<reference evidence="1 2" key="1">
    <citation type="journal article" date="2019" name="Environ. Microbiol.">
        <title>An active ?-lactamase is a part of an orchestrated cell wall stress resistance network of Bacillus subtilis and related rhizosphere species.</title>
        <authorList>
            <person name="Bucher T."/>
            <person name="Keren-Paz A."/>
            <person name="Hausser J."/>
            <person name="Olender T."/>
            <person name="Cytryn E."/>
            <person name="Kolodkin-Gal I."/>
        </authorList>
    </citation>
    <scope>NUCLEOTIDE SEQUENCE [LARGE SCALE GENOMIC DNA]</scope>
    <source>
        <strain evidence="1 2">I5</strain>
    </source>
</reference>
<organism evidence="1 2">
    <name type="scientific">Bacillus wiedmannii</name>
    <dbReference type="NCBI Taxonomy" id="1890302"/>
    <lineage>
        <taxon>Bacteria</taxon>
        <taxon>Bacillati</taxon>
        <taxon>Bacillota</taxon>
        <taxon>Bacilli</taxon>
        <taxon>Bacillales</taxon>
        <taxon>Bacillaceae</taxon>
        <taxon>Bacillus</taxon>
        <taxon>Bacillus cereus group</taxon>
    </lineage>
</organism>
<feature type="non-terminal residue" evidence="1">
    <location>
        <position position="1"/>
    </location>
</feature>
<sequence length="32" mass="3928">GFSLVYRAFIHKFDIKLNSFLRYIYETNDRSI</sequence>
<gene>
    <name evidence="1" type="ORF">FC699_22795</name>
</gene>
<dbReference type="Proteomes" id="UP000305222">
    <property type="component" value="Unassembled WGS sequence"/>
</dbReference>
<accession>A0A4U3AS35</accession>
<dbReference type="AlphaFoldDB" id="A0A4U3AS35"/>
<protein>
    <submittedName>
        <fullName evidence="1">VanZ family protein</fullName>
    </submittedName>
</protein>
<comment type="caution">
    <text evidence="1">The sequence shown here is derived from an EMBL/GenBank/DDBJ whole genome shotgun (WGS) entry which is preliminary data.</text>
</comment>
<name>A0A4U3AS35_9BACI</name>
<dbReference type="EMBL" id="SZON01001445">
    <property type="protein sequence ID" value="TKI91078.1"/>
    <property type="molecule type" value="Genomic_DNA"/>
</dbReference>
<evidence type="ECO:0000313" key="2">
    <source>
        <dbReference type="Proteomes" id="UP000305222"/>
    </source>
</evidence>
<proteinExistence type="predicted"/>
<evidence type="ECO:0000313" key="1">
    <source>
        <dbReference type="EMBL" id="TKI91078.1"/>
    </source>
</evidence>